<proteinExistence type="predicted"/>
<feature type="transmembrane region" description="Helical" evidence="2">
    <location>
        <begin position="95"/>
        <end position="116"/>
    </location>
</feature>
<keyword evidence="2" id="KW-1133">Transmembrane helix</keyword>
<organism evidence="3 4">
    <name type="scientific">Westerdykella ornata</name>
    <dbReference type="NCBI Taxonomy" id="318751"/>
    <lineage>
        <taxon>Eukaryota</taxon>
        <taxon>Fungi</taxon>
        <taxon>Dikarya</taxon>
        <taxon>Ascomycota</taxon>
        <taxon>Pezizomycotina</taxon>
        <taxon>Dothideomycetes</taxon>
        <taxon>Pleosporomycetidae</taxon>
        <taxon>Pleosporales</taxon>
        <taxon>Sporormiaceae</taxon>
        <taxon>Westerdykella</taxon>
    </lineage>
</organism>
<feature type="region of interest" description="Disordered" evidence="1">
    <location>
        <begin position="344"/>
        <end position="373"/>
    </location>
</feature>
<feature type="transmembrane region" description="Helical" evidence="2">
    <location>
        <begin position="66"/>
        <end position="89"/>
    </location>
</feature>
<reference evidence="3" key="1">
    <citation type="journal article" date="2020" name="Stud. Mycol.">
        <title>101 Dothideomycetes genomes: a test case for predicting lifestyles and emergence of pathogens.</title>
        <authorList>
            <person name="Haridas S."/>
            <person name="Albert R."/>
            <person name="Binder M."/>
            <person name="Bloem J."/>
            <person name="Labutti K."/>
            <person name="Salamov A."/>
            <person name="Andreopoulos B."/>
            <person name="Baker S."/>
            <person name="Barry K."/>
            <person name="Bills G."/>
            <person name="Bluhm B."/>
            <person name="Cannon C."/>
            <person name="Castanera R."/>
            <person name="Culley D."/>
            <person name="Daum C."/>
            <person name="Ezra D."/>
            <person name="Gonzalez J."/>
            <person name="Henrissat B."/>
            <person name="Kuo A."/>
            <person name="Liang C."/>
            <person name="Lipzen A."/>
            <person name="Lutzoni F."/>
            <person name="Magnuson J."/>
            <person name="Mondo S."/>
            <person name="Nolan M."/>
            <person name="Ohm R."/>
            <person name="Pangilinan J."/>
            <person name="Park H.-J."/>
            <person name="Ramirez L."/>
            <person name="Alfaro M."/>
            <person name="Sun H."/>
            <person name="Tritt A."/>
            <person name="Yoshinaga Y."/>
            <person name="Zwiers L.-H."/>
            <person name="Turgeon B."/>
            <person name="Goodwin S."/>
            <person name="Spatafora J."/>
            <person name="Crous P."/>
            <person name="Grigoriev I."/>
        </authorList>
    </citation>
    <scope>NUCLEOTIDE SEQUENCE</scope>
    <source>
        <strain evidence="3">CBS 379.55</strain>
    </source>
</reference>
<keyword evidence="4" id="KW-1185">Reference proteome</keyword>
<name>A0A6A6JDN3_WESOR</name>
<feature type="region of interest" description="Disordered" evidence="1">
    <location>
        <begin position="435"/>
        <end position="502"/>
    </location>
</feature>
<feature type="transmembrane region" description="Helical" evidence="2">
    <location>
        <begin position="213"/>
        <end position="236"/>
    </location>
</feature>
<evidence type="ECO:0000313" key="3">
    <source>
        <dbReference type="EMBL" id="KAF2273746.1"/>
    </source>
</evidence>
<dbReference type="OrthoDB" id="3021074at2759"/>
<dbReference type="EMBL" id="ML986507">
    <property type="protein sequence ID" value="KAF2273746.1"/>
    <property type="molecule type" value="Genomic_DNA"/>
</dbReference>
<feature type="transmembrane region" description="Helical" evidence="2">
    <location>
        <begin position="315"/>
        <end position="336"/>
    </location>
</feature>
<sequence>MSPLPLLAAPHPGGGAATVAEAAVHVVCAWPVSGQYGPGSRVLYYVLVAACILGRKVEWLRNACLAVALVFPAVAALHSLVLAAVHVNGAVDMDIYGAFQLCSIGILAAPTTVRLSKTYQDAPGRNTIFLWTGLVVAGLLSLIVEFYRATPLACSKDDAGNPLSPNANDFPYEKATCSLVCSEKEGPFSPMRGGAACNIYVIPAPERLTFNTALILAAACCIPAILSVAFTSIQILDNNWKKKSENQLIQENEPIAGTNGATISQMKGVNKKIREYQNYIEVPVFGAAVLAILVIGELNFFSPQVRYETEPIASIGQWAPIAGTVLAAFGAVYLYVAGQLETSTAAPDGPASDHEGDGAKTSTDMGATTPRHLHKKSITRVGTIVNNLSDGLSSKIHTNLSDGDFKQGKARNFPYVPGEHRRNPNLPHIEEIYNPPRDQNGDITPEFGPQRSRAGSFISENAGLGLSNVESSPGPHSPSSPISPTRRLTLEVPSPTFKGHPR</sequence>
<feature type="transmembrane region" description="Helical" evidence="2">
    <location>
        <begin position="128"/>
        <end position="147"/>
    </location>
</feature>
<dbReference type="RefSeq" id="XP_033651285.1">
    <property type="nucleotide sequence ID" value="XM_033795872.1"/>
</dbReference>
<dbReference type="GeneID" id="54549047"/>
<dbReference type="AlphaFoldDB" id="A0A6A6JDN3"/>
<accession>A0A6A6JDN3</accession>
<evidence type="ECO:0000313" key="4">
    <source>
        <dbReference type="Proteomes" id="UP000800097"/>
    </source>
</evidence>
<feature type="compositionally biased region" description="Low complexity" evidence="1">
    <location>
        <begin position="471"/>
        <end position="484"/>
    </location>
</feature>
<evidence type="ECO:0000256" key="2">
    <source>
        <dbReference type="SAM" id="Phobius"/>
    </source>
</evidence>
<dbReference type="Proteomes" id="UP000800097">
    <property type="component" value="Unassembled WGS sequence"/>
</dbReference>
<evidence type="ECO:0000256" key="1">
    <source>
        <dbReference type="SAM" id="MobiDB-lite"/>
    </source>
</evidence>
<feature type="transmembrane region" description="Helical" evidence="2">
    <location>
        <begin position="276"/>
        <end position="295"/>
    </location>
</feature>
<keyword evidence="2" id="KW-0812">Transmembrane</keyword>
<protein>
    <submittedName>
        <fullName evidence="3">Uncharacterized protein</fullName>
    </submittedName>
</protein>
<keyword evidence="2" id="KW-0472">Membrane</keyword>
<gene>
    <name evidence="3" type="ORF">EI97DRAFT_382758</name>
</gene>